<reference evidence="3" key="2">
    <citation type="submission" date="2017-02" db="UniProtKB">
        <authorList>
            <consortium name="WormBaseParasite"/>
        </authorList>
    </citation>
    <scope>IDENTIFICATION</scope>
</reference>
<evidence type="ECO:0000313" key="3">
    <source>
        <dbReference type="WBParaSite" id="ACAC_0000419001-mRNA-1"/>
    </source>
</evidence>
<name>A0A0K0D295_ANGCA</name>
<feature type="compositionally biased region" description="Polar residues" evidence="1">
    <location>
        <begin position="146"/>
        <end position="166"/>
    </location>
</feature>
<accession>A0A0K0D295</accession>
<feature type="compositionally biased region" description="Polar residues" evidence="1">
    <location>
        <begin position="88"/>
        <end position="97"/>
    </location>
</feature>
<organism evidence="2 3">
    <name type="scientific">Angiostrongylus cantonensis</name>
    <name type="common">Rat lungworm</name>
    <dbReference type="NCBI Taxonomy" id="6313"/>
    <lineage>
        <taxon>Eukaryota</taxon>
        <taxon>Metazoa</taxon>
        <taxon>Ecdysozoa</taxon>
        <taxon>Nematoda</taxon>
        <taxon>Chromadorea</taxon>
        <taxon>Rhabditida</taxon>
        <taxon>Rhabditina</taxon>
        <taxon>Rhabditomorpha</taxon>
        <taxon>Strongyloidea</taxon>
        <taxon>Metastrongylidae</taxon>
        <taxon>Angiostrongylus</taxon>
    </lineage>
</organism>
<sequence length="183" mass="20047">MERLGRVWTRLSVSRPNLPLDPRNEADVDEDLPGTKNEVFEMFSHSSASNHRKSDVGLMANRIRTSIDGTCSQKSSSPQRRQKKHSTSHVGRSSTIKATMPKFLRDEETQGQPGSKTLIVPNKLVTNPSSTGGKRSASFHEESCSFGVQSPTSRSSTSQEINTSAQGEGQNSISIFVCLILNL</sequence>
<evidence type="ECO:0000313" key="2">
    <source>
        <dbReference type="Proteomes" id="UP000035642"/>
    </source>
</evidence>
<proteinExistence type="predicted"/>
<evidence type="ECO:0000256" key="1">
    <source>
        <dbReference type="SAM" id="MobiDB-lite"/>
    </source>
</evidence>
<keyword evidence="2" id="KW-1185">Reference proteome</keyword>
<reference evidence="2" key="1">
    <citation type="submission" date="2012-09" db="EMBL/GenBank/DDBJ databases">
        <authorList>
            <person name="Martin A.A."/>
        </authorList>
    </citation>
    <scope>NUCLEOTIDE SEQUENCE</scope>
</reference>
<protein>
    <submittedName>
        <fullName evidence="3">CARMIL_C domain-containing protein</fullName>
    </submittedName>
</protein>
<feature type="compositionally biased region" description="Polar residues" evidence="1">
    <location>
        <begin position="124"/>
        <end position="133"/>
    </location>
</feature>
<dbReference type="AlphaFoldDB" id="A0A0K0D295"/>
<dbReference type="WBParaSite" id="ACAC_0000419001-mRNA-1">
    <property type="protein sequence ID" value="ACAC_0000419001-mRNA-1"/>
    <property type="gene ID" value="ACAC_0000419001"/>
</dbReference>
<dbReference type="Proteomes" id="UP000035642">
    <property type="component" value="Unassembled WGS sequence"/>
</dbReference>
<feature type="region of interest" description="Disordered" evidence="1">
    <location>
        <begin position="66"/>
        <end position="166"/>
    </location>
</feature>